<evidence type="ECO:0000313" key="2">
    <source>
        <dbReference type="Proteomes" id="UP001628078"/>
    </source>
</evidence>
<dbReference type="Gene3D" id="3.40.630.30">
    <property type="match status" value="1"/>
</dbReference>
<sequence length="349" mass="40450">MANDVLGEKKFSEINVNDSFFDDLRVRYRGFNEWFLKKSKANEKALTVFDGDKLIAFLYLKTEEGDDDTIDPDISTYKKRLKVGTFKVESHGTVLGNRLISFLLHRFIEGNYDACYVTMYDNLEYLKDLFTRYGFRQYGVRRDTGETVLVRDLAVMETISKNFPRFNLLGTKYLLSILPKFHTALFPESRLNNEGAFKTEDVSETNSIEKTYLTNMREVRNACSGDKLIIYRTANGGSAEYTSVATSVCTVTDNRDISEFTSFEAFKAYVTKQSIFSETELRDFWQNRRYPIILRFQYDVALKHRVNRHDLIEICGLDRNGYPGFMALDNAVFSNVLREGRLNESFIID</sequence>
<keyword evidence="2" id="KW-1185">Reference proteome</keyword>
<dbReference type="RefSeq" id="WP_407882021.1">
    <property type="nucleotide sequence ID" value="NZ_BQXO01000001.1"/>
</dbReference>
<accession>A0ABQ5JP98</accession>
<dbReference type="SUPFAM" id="SSF55729">
    <property type="entry name" value="Acyl-CoA N-acyltransferases (Nat)"/>
    <property type="match status" value="1"/>
</dbReference>
<protein>
    <recommendedName>
        <fullName evidence="3">N-acetyltransferase</fullName>
    </recommendedName>
</protein>
<name>A0ABQ5JP98_9LACO</name>
<evidence type="ECO:0008006" key="3">
    <source>
        <dbReference type="Google" id="ProtNLM"/>
    </source>
</evidence>
<organism evidence="1 2">
    <name type="scientific">Furfurilactobacillus curtus</name>
    <dbReference type="NCBI Taxonomy" id="1746200"/>
    <lineage>
        <taxon>Bacteria</taxon>
        <taxon>Bacillati</taxon>
        <taxon>Bacillota</taxon>
        <taxon>Bacilli</taxon>
        <taxon>Lactobacillales</taxon>
        <taxon>Lactobacillaceae</taxon>
        <taxon>Furfurilactobacillus</taxon>
    </lineage>
</organism>
<proteinExistence type="predicted"/>
<reference evidence="1 2" key="1">
    <citation type="submission" date="2022-03" db="EMBL/GenBank/DDBJ databases">
        <title>Draft genome sequence of Furfurilactobacillus curtus JCM 31185.</title>
        <authorList>
            <person name="Suzuki S."/>
            <person name="Endo A."/>
            <person name="Kajikawa A."/>
        </authorList>
    </citation>
    <scope>NUCLEOTIDE SEQUENCE [LARGE SCALE GENOMIC DNA]</scope>
    <source>
        <strain evidence="1 2">JCM 31185</strain>
    </source>
</reference>
<gene>
    <name evidence="1" type="ORF">JCM31185_00960</name>
</gene>
<dbReference type="InterPro" id="IPR016181">
    <property type="entry name" value="Acyl_CoA_acyltransferase"/>
</dbReference>
<dbReference type="Proteomes" id="UP001628078">
    <property type="component" value="Unassembled WGS sequence"/>
</dbReference>
<comment type="caution">
    <text evidence="1">The sequence shown here is derived from an EMBL/GenBank/DDBJ whole genome shotgun (WGS) entry which is preliminary data.</text>
</comment>
<evidence type="ECO:0000313" key="1">
    <source>
        <dbReference type="EMBL" id="GKT04807.1"/>
    </source>
</evidence>
<dbReference type="EMBL" id="BQXO01000001">
    <property type="protein sequence ID" value="GKT04807.1"/>
    <property type="molecule type" value="Genomic_DNA"/>
</dbReference>